<organism evidence="4 5">
    <name type="scientific">Ureibacillus suwonensis</name>
    <dbReference type="NCBI Taxonomy" id="313007"/>
    <lineage>
        <taxon>Bacteria</taxon>
        <taxon>Bacillati</taxon>
        <taxon>Bacillota</taxon>
        <taxon>Bacilli</taxon>
        <taxon>Bacillales</taxon>
        <taxon>Caryophanaceae</taxon>
        <taxon>Ureibacillus</taxon>
    </lineage>
</organism>
<feature type="domain" description="DUF4368" evidence="3">
    <location>
        <begin position="228"/>
        <end position="278"/>
    </location>
</feature>
<dbReference type="EMBL" id="JBHSNQ010000193">
    <property type="protein sequence ID" value="MFC5543260.1"/>
    <property type="molecule type" value="Genomic_DNA"/>
</dbReference>
<keyword evidence="5" id="KW-1185">Reference proteome</keyword>
<keyword evidence="1" id="KW-0175">Coiled coil</keyword>
<comment type="caution">
    <text evidence="4">The sequence shown here is derived from an EMBL/GenBank/DDBJ whole genome shotgun (WGS) entry which is preliminary data.</text>
</comment>
<gene>
    <name evidence="4" type="ORF">ACFPOH_16235</name>
</gene>
<accession>A0ABW0RI46</accession>
<reference evidence="5" key="1">
    <citation type="journal article" date="2019" name="Int. J. Syst. Evol. Microbiol.">
        <title>The Global Catalogue of Microorganisms (GCM) 10K type strain sequencing project: providing services to taxonomists for standard genome sequencing and annotation.</title>
        <authorList>
            <consortium name="The Broad Institute Genomics Platform"/>
            <consortium name="The Broad Institute Genome Sequencing Center for Infectious Disease"/>
            <person name="Wu L."/>
            <person name="Ma J."/>
        </authorList>
    </citation>
    <scope>NUCLEOTIDE SEQUENCE [LARGE SCALE GENOMIC DNA]</scope>
    <source>
        <strain evidence="5">CCUG 56331</strain>
    </source>
</reference>
<dbReference type="RefSeq" id="WP_390310637.1">
    <property type="nucleotide sequence ID" value="NZ_JBHSNQ010000193.1"/>
</dbReference>
<feature type="coiled-coil region" evidence="1">
    <location>
        <begin position="156"/>
        <end position="246"/>
    </location>
</feature>
<protein>
    <submittedName>
        <fullName evidence="4">Recombinase zinc beta ribbon domain-containing protein</fullName>
    </submittedName>
</protein>
<dbReference type="Pfam" id="PF14287">
    <property type="entry name" value="DUF4368"/>
    <property type="match status" value="1"/>
</dbReference>
<sequence length="285" mass="33365">MIESKEVRAGPAESVPGTEINFNNISKKHHFLQGENDVFLDLSQPLALFKKILILIGSILIEMFNTVQELIISRSRIRPQAEVHLFTNTLFCADCGRGMHFKKNRKGYVCGNFNKYGSKACSDHFIKERELEEIILNDIKSFAQRMDLDNLIDRVIKQLESDTKNNTTRLSQVEQNIEKLKKQKVQLTSLLADNSIDIEEYRLTIEEINKKINDLMSDKLKLEKSKDQSKRERKNMKKLKNELKEYIHFNKLTPEMLHRLVDRIEIKEDGSPKIYYRFANDFLNE</sequence>
<dbReference type="InterPro" id="IPR025827">
    <property type="entry name" value="Zn_ribbon_recom_dom"/>
</dbReference>
<name>A0ABW0RI46_9BACL</name>
<evidence type="ECO:0000259" key="3">
    <source>
        <dbReference type="Pfam" id="PF14287"/>
    </source>
</evidence>
<dbReference type="InterPro" id="IPR025378">
    <property type="entry name" value="DUF4368"/>
</dbReference>
<dbReference type="Proteomes" id="UP001595978">
    <property type="component" value="Unassembled WGS sequence"/>
</dbReference>
<evidence type="ECO:0000256" key="1">
    <source>
        <dbReference type="SAM" id="Coils"/>
    </source>
</evidence>
<evidence type="ECO:0000259" key="2">
    <source>
        <dbReference type="Pfam" id="PF13408"/>
    </source>
</evidence>
<dbReference type="Pfam" id="PF13408">
    <property type="entry name" value="Zn_ribbon_recom"/>
    <property type="match status" value="1"/>
</dbReference>
<feature type="domain" description="Recombinase zinc beta ribbon" evidence="2">
    <location>
        <begin position="85"/>
        <end position="140"/>
    </location>
</feature>
<evidence type="ECO:0000313" key="4">
    <source>
        <dbReference type="EMBL" id="MFC5543260.1"/>
    </source>
</evidence>
<proteinExistence type="predicted"/>
<evidence type="ECO:0000313" key="5">
    <source>
        <dbReference type="Proteomes" id="UP001595978"/>
    </source>
</evidence>